<evidence type="ECO:0000259" key="2">
    <source>
        <dbReference type="PROSITE" id="PS50181"/>
    </source>
</evidence>
<dbReference type="AlphaFoldDB" id="A0AAD6YV44"/>
<dbReference type="SUPFAM" id="SSF81383">
    <property type="entry name" value="F-box domain"/>
    <property type="match status" value="1"/>
</dbReference>
<evidence type="ECO:0000256" key="1">
    <source>
        <dbReference type="SAM" id="MobiDB-lite"/>
    </source>
</evidence>
<evidence type="ECO:0000313" key="4">
    <source>
        <dbReference type="Proteomes" id="UP001219525"/>
    </source>
</evidence>
<name>A0AAD6YV44_9AGAR</name>
<dbReference type="SMART" id="SM00256">
    <property type="entry name" value="FBOX"/>
    <property type="match status" value="1"/>
</dbReference>
<dbReference type="CDD" id="cd09917">
    <property type="entry name" value="F-box_SF"/>
    <property type="match status" value="1"/>
</dbReference>
<dbReference type="Gene3D" id="1.20.1280.50">
    <property type="match status" value="1"/>
</dbReference>
<protein>
    <recommendedName>
        <fullName evidence="2">F-box domain-containing protein</fullName>
    </recommendedName>
</protein>
<proteinExistence type="predicted"/>
<dbReference type="InterPro" id="IPR001810">
    <property type="entry name" value="F-box_dom"/>
</dbReference>
<evidence type="ECO:0000313" key="3">
    <source>
        <dbReference type="EMBL" id="KAJ7230353.1"/>
    </source>
</evidence>
<feature type="region of interest" description="Disordered" evidence="1">
    <location>
        <begin position="139"/>
        <end position="190"/>
    </location>
</feature>
<accession>A0AAD6YV44</accession>
<dbReference type="PROSITE" id="PS50181">
    <property type="entry name" value="FBOX"/>
    <property type="match status" value="1"/>
</dbReference>
<dbReference type="Pfam" id="PF12937">
    <property type="entry name" value="F-box-like"/>
    <property type="match status" value="1"/>
</dbReference>
<dbReference type="EMBL" id="JARJCW010000001">
    <property type="protein sequence ID" value="KAJ7230353.1"/>
    <property type="molecule type" value="Genomic_DNA"/>
</dbReference>
<comment type="caution">
    <text evidence="3">The sequence shown here is derived from an EMBL/GenBank/DDBJ whole genome shotgun (WGS) entry which is preliminary data.</text>
</comment>
<dbReference type="InterPro" id="IPR036047">
    <property type="entry name" value="F-box-like_dom_sf"/>
</dbReference>
<organism evidence="3 4">
    <name type="scientific">Mycena pura</name>
    <dbReference type="NCBI Taxonomy" id="153505"/>
    <lineage>
        <taxon>Eukaryota</taxon>
        <taxon>Fungi</taxon>
        <taxon>Dikarya</taxon>
        <taxon>Basidiomycota</taxon>
        <taxon>Agaricomycotina</taxon>
        <taxon>Agaricomycetes</taxon>
        <taxon>Agaricomycetidae</taxon>
        <taxon>Agaricales</taxon>
        <taxon>Marasmiineae</taxon>
        <taxon>Mycenaceae</taxon>
        <taxon>Mycena</taxon>
    </lineage>
</organism>
<sequence>MPPQKAVKAVDASASSPNTLTFPKTFPLELTSEILKKLSYWDLLRVLRACKPWKMIIETDPELRWRTFKAPSDTFIDDLDTATVSSSWETSLAALKASGNFDFDDLKEEGYVLKEEGYVRLEQEDLEAPSTGFLRGLYKNPYKSDESKPPQKVSGEIDFDGSENDSEHGSENDSENDGSEEGSHGGDSSAKAKVESDLFLLHPIFPLISFRIEPGGLNAAYIMRDNDQEDVNLTDCAALHDFASIPAVHEVSLSIEANYFGDDPSPVQDVHGGIVNFTVDIRNSQGVTVHDIFSALENISAHRMDILGRTIFYEGLEQPVLRGRHLKAWLGLGS</sequence>
<feature type="domain" description="F-box" evidence="2">
    <location>
        <begin position="20"/>
        <end position="68"/>
    </location>
</feature>
<dbReference type="Proteomes" id="UP001219525">
    <property type="component" value="Unassembled WGS sequence"/>
</dbReference>
<gene>
    <name evidence="3" type="ORF">GGX14DRAFT_410508</name>
</gene>
<keyword evidence="4" id="KW-1185">Reference proteome</keyword>
<reference evidence="3" key="1">
    <citation type="submission" date="2023-03" db="EMBL/GenBank/DDBJ databases">
        <title>Massive genome expansion in bonnet fungi (Mycena s.s.) driven by repeated elements and novel gene families across ecological guilds.</title>
        <authorList>
            <consortium name="Lawrence Berkeley National Laboratory"/>
            <person name="Harder C.B."/>
            <person name="Miyauchi S."/>
            <person name="Viragh M."/>
            <person name="Kuo A."/>
            <person name="Thoen E."/>
            <person name="Andreopoulos B."/>
            <person name="Lu D."/>
            <person name="Skrede I."/>
            <person name="Drula E."/>
            <person name="Henrissat B."/>
            <person name="Morin E."/>
            <person name="Kohler A."/>
            <person name="Barry K."/>
            <person name="LaButti K."/>
            <person name="Morin E."/>
            <person name="Salamov A."/>
            <person name="Lipzen A."/>
            <person name="Mereny Z."/>
            <person name="Hegedus B."/>
            <person name="Baldrian P."/>
            <person name="Stursova M."/>
            <person name="Weitz H."/>
            <person name="Taylor A."/>
            <person name="Grigoriev I.V."/>
            <person name="Nagy L.G."/>
            <person name="Martin F."/>
            <person name="Kauserud H."/>
        </authorList>
    </citation>
    <scope>NUCLEOTIDE SEQUENCE</scope>
    <source>
        <strain evidence="3">9144</strain>
    </source>
</reference>